<dbReference type="Pfam" id="PF00172">
    <property type="entry name" value="Zn_clus"/>
    <property type="match status" value="1"/>
</dbReference>
<dbReference type="GO" id="GO:0008270">
    <property type="term" value="F:zinc ion binding"/>
    <property type="evidence" value="ECO:0007669"/>
    <property type="project" value="InterPro"/>
</dbReference>
<dbReference type="InterPro" id="IPR053175">
    <property type="entry name" value="DHMBA_Reg_Transcription_Factor"/>
</dbReference>
<reference evidence="4" key="1">
    <citation type="journal article" date="2021" name="Nat. Commun.">
        <title>Genetic determinants of endophytism in the Arabidopsis root mycobiome.</title>
        <authorList>
            <person name="Mesny F."/>
            <person name="Miyauchi S."/>
            <person name="Thiergart T."/>
            <person name="Pickel B."/>
            <person name="Atanasova L."/>
            <person name="Karlsson M."/>
            <person name="Huettel B."/>
            <person name="Barry K.W."/>
            <person name="Haridas S."/>
            <person name="Chen C."/>
            <person name="Bauer D."/>
            <person name="Andreopoulos W."/>
            <person name="Pangilinan J."/>
            <person name="LaButti K."/>
            <person name="Riley R."/>
            <person name="Lipzen A."/>
            <person name="Clum A."/>
            <person name="Drula E."/>
            <person name="Henrissat B."/>
            <person name="Kohler A."/>
            <person name="Grigoriev I.V."/>
            <person name="Martin F.M."/>
            <person name="Hacquard S."/>
        </authorList>
    </citation>
    <scope>NUCLEOTIDE SEQUENCE</scope>
    <source>
        <strain evidence="4">MPI-CAGE-AT-0147</strain>
    </source>
</reference>
<feature type="region of interest" description="Disordered" evidence="2">
    <location>
        <begin position="60"/>
        <end position="88"/>
    </location>
</feature>
<dbReference type="PANTHER" id="PTHR38791:SF13">
    <property type="entry name" value="ZN(2)-C6 FUNGAL-TYPE DOMAIN-CONTAINING PROTEIN"/>
    <property type="match status" value="1"/>
</dbReference>
<dbReference type="AlphaFoldDB" id="A0A9P9FB31"/>
<feature type="domain" description="Zn(2)-C6 fungal-type" evidence="3">
    <location>
        <begin position="10"/>
        <end position="38"/>
    </location>
</feature>
<feature type="compositionally biased region" description="Low complexity" evidence="2">
    <location>
        <begin position="66"/>
        <end position="79"/>
    </location>
</feature>
<dbReference type="PROSITE" id="PS50048">
    <property type="entry name" value="ZN2_CY6_FUNGAL_2"/>
    <property type="match status" value="1"/>
</dbReference>
<evidence type="ECO:0000313" key="4">
    <source>
        <dbReference type="EMBL" id="KAH7157205.1"/>
    </source>
</evidence>
<dbReference type="PROSITE" id="PS00463">
    <property type="entry name" value="ZN2_CY6_FUNGAL_1"/>
    <property type="match status" value="1"/>
</dbReference>
<dbReference type="SUPFAM" id="SSF57701">
    <property type="entry name" value="Zn2/Cys6 DNA-binding domain"/>
    <property type="match status" value="1"/>
</dbReference>
<gene>
    <name evidence="4" type="ORF">EDB81DRAFT_416401</name>
</gene>
<dbReference type="SMART" id="SM00066">
    <property type="entry name" value="GAL4"/>
    <property type="match status" value="1"/>
</dbReference>
<dbReference type="InterPro" id="IPR021858">
    <property type="entry name" value="Fun_TF"/>
</dbReference>
<dbReference type="Pfam" id="PF11951">
    <property type="entry name" value="Fungal_trans_2"/>
    <property type="match status" value="1"/>
</dbReference>
<keyword evidence="1" id="KW-0539">Nucleus</keyword>
<dbReference type="OrthoDB" id="4314040at2759"/>
<evidence type="ECO:0000256" key="2">
    <source>
        <dbReference type="SAM" id="MobiDB-lite"/>
    </source>
</evidence>
<evidence type="ECO:0000256" key="1">
    <source>
        <dbReference type="ARBA" id="ARBA00023242"/>
    </source>
</evidence>
<proteinExistence type="predicted"/>
<dbReference type="InterPro" id="IPR036864">
    <property type="entry name" value="Zn2-C6_fun-type_DNA-bd_sf"/>
</dbReference>
<dbReference type="EMBL" id="JAGMUV010000005">
    <property type="protein sequence ID" value="KAH7157205.1"/>
    <property type="molecule type" value="Genomic_DNA"/>
</dbReference>
<comment type="caution">
    <text evidence="4">The sequence shown here is derived from an EMBL/GenBank/DDBJ whole genome shotgun (WGS) entry which is preliminary data.</text>
</comment>
<dbReference type="CDD" id="cd00067">
    <property type="entry name" value="GAL4"/>
    <property type="match status" value="1"/>
</dbReference>
<evidence type="ECO:0000313" key="5">
    <source>
        <dbReference type="Proteomes" id="UP000738349"/>
    </source>
</evidence>
<dbReference type="Proteomes" id="UP000738349">
    <property type="component" value="Unassembled WGS sequence"/>
</dbReference>
<dbReference type="GO" id="GO:0000981">
    <property type="term" value="F:DNA-binding transcription factor activity, RNA polymerase II-specific"/>
    <property type="evidence" value="ECO:0007669"/>
    <property type="project" value="InterPro"/>
</dbReference>
<name>A0A9P9FB31_9HYPO</name>
<evidence type="ECO:0000259" key="3">
    <source>
        <dbReference type="PROSITE" id="PS50048"/>
    </source>
</evidence>
<dbReference type="InterPro" id="IPR001138">
    <property type="entry name" value="Zn2Cys6_DnaBD"/>
</dbReference>
<keyword evidence="5" id="KW-1185">Reference proteome</keyword>
<accession>A0A9P9FB31</accession>
<protein>
    <recommendedName>
        <fullName evidence="3">Zn(2)-C6 fungal-type domain-containing protein</fullName>
    </recommendedName>
</protein>
<sequence>MVYCGKPSRGCQMCRARRIKCDETKPTCNQCAKSRRQCPGYKDEFDLVFRNETQATERRAQRANKKALAQKQSKSASPQETNKTVPSPNQVQVQTVISTLNLPLDQQATCHFISNFVLLPRYDNTRGYLEFVLPLLQSENIAPHFKLAFDACAIASLGNRVGSGHTFEGKALGYYTKALAATFTALKDPEVATTDSTLAAILMLGLFENISAKQLGTLAWGSHVEGAIQLVKARGKTISQTKIGLALFVAVRTQMAPIMGVEWWIGDAVKNHYGSECQRLNIRTAELRSEVNRLMTTLARSPENIELLLDMIRRCQLVDQAHVAWDRDLPEYFRFKSVAWEDNVPNGNYALAEVFPGRVDAYQDLWVASVWNMTRCSRIILASLIVRCAAWVCSPVDYRTTPEYATSSRMCANLITDIIASVPYQLGWFSKRKELLEMEHLSTFGCGEEEALKGLPGYFLTWPLTCIQGQDYTTDAQRAWVKGRLQYIGNHLGIRYANMLNQVSSRPLLVHLFSFTTISPLFLSSFFLPSFEVQDSRNGQLNLRVPSMLIRRDGLMANPYPMAHNFEKLMSARSAPPSQGYSMNPIQQREAMQKAQLEREKTDLIIKAMGSDGQLDQKAVATWLQVRSAALGP</sequence>
<dbReference type="Gene3D" id="4.10.240.10">
    <property type="entry name" value="Zn(2)-C6 fungal-type DNA-binding domain"/>
    <property type="match status" value="1"/>
</dbReference>
<dbReference type="PANTHER" id="PTHR38791">
    <property type="entry name" value="ZN(II)2CYS6 TRANSCRIPTION FACTOR (EUROFUNG)-RELATED-RELATED"/>
    <property type="match status" value="1"/>
</dbReference>
<organism evidence="4 5">
    <name type="scientific">Dactylonectria macrodidyma</name>
    <dbReference type="NCBI Taxonomy" id="307937"/>
    <lineage>
        <taxon>Eukaryota</taxon>
        <taxon>Fungi</taxon>
        <taxon>Dikarya</taxon>
        <taxon>Ascomycota</taxon>
        <taxon>Pezizomycotina</taxon>
        <taxon>Sordariomycetes</taxon>
        <taxon>Hypocreomycetidae</taxon>
        <taxon>Hypocreales</taxon>
        <taxon>Nectriaceae</taxon>
        <taxon>Dactylonectria</taxon>
    </lineage>
</organism>